<evidence type="ECO:0000313" key="3">
    <source>
        <dbReference type="Proteomes" id="UP000230233"/>
    </source>
</evidence>
<feature type="chain" id="PRO_5013720944" description="CC domain-containing protein" evidence="1">
    <location>
        <begin position="19"/>
        <end position="69"/>
    </location>
</feature>
<proteinExistence type="predicted"/>
<dbReference type="OrthoDB" id="5788086at2759"/>
<keyword evidence="1" id="KW-0732">Signal</keyword>
<organism evidence="2 3">
    <name type="scientific">Caenorhabditis nigoni</name>
    <dbReference type="NCBI Taxonomy" id="1611254"/>
    <lineage>
        <taxon>Eukaryota</taxon>
        <taxon>Metazoa</taxon>
        <taxon>Ecdysozoa</taxon>
        <taxon>Nematoda</taxon>
        <taxon>Chromadorea</taxon>
        <taxon>Rhabditida</taxon>
        <taxon>Rhabditina</taxon>
        <taxon>Rhabditomorpha</taxon>
        <taxon>Rhabditoidea</taxon>
        <taxon>Rhabditidae</taxon>
        <taxon>Peloderinae</taxon>
        <taxon>Caenorhabditis</taxon>
    </lineage>
</organism>
<name>A0A2G5SQD9_9PELO</name>
<dbReference type="EMBL" id="PDUG01000006">
    <property type="protein sequence ID" value="PIC17133.1"/>
    <property type="molecule type" value="Genomic_DNA"/>
</dbReference>
<protein>
    <recommendedName>
        <fullName evidence="4">CC domain-containing protein</fullName>
    </recommendedName>
</protein>
<reference evidence="3" key="1">
    <citation type="submission" date="2017-10" db="EMBL/GenBank/DDBJ databases">
        <title>Rapid genome shrinkage in a self-fertile nematode reveals novel sperm competition proteins.</title>
        <authorList>
            <person name="Yin D."/>
            <person name="Schwarz E.M."/>
            <person name="Thomas C.G."/>
            <person name="Felde R.L."/>
            <person name="Korf I.F."/>
            <person name="Cutter A.D."/>
            <person name="Schartner C.M."/>
            <person name="Ralston E.J."/>
            <person name="Meyer B.J."/>
            <person name="Haag E.S."/>
        </authorList>
    </citation>
    <scope>NUCLEOTIDE SEQUENCE [LARGE SCALE GENOMIC DNA]</scope>
    <source>
        <strain evidence="3">JU1422</strain>
    </source>
</reference>
<dbReference type="AlphaFoldDB" id="A0A2G5SQD9"/>
<sequence>MNSKIVLCFLALVAVCVAQRNEAILARAVGPCIADKCQSKHTCYFGQCVPEGIAPAMPALDKSEFTKLA</sequence>
<evidence type="ECO:0000313" key="2">
    <source>
        <dbReference type="EMBL" id="PIC17133.1"/>
    </source>
</evidence>
<accession>A0A2G5SQD9</accession>
<feature type="signal peptide" evidence="1">
    <location>
        <begin position="1"/>
        <end position="18"/>
    </location>
</feature>
<evidence type="ECO:0000256" key="1">
    <source>
        <dbReference type="SAM" id="SignalP"/>
    </source>
</evidence>
<evidence type="ECO:0008006" key="4">
    <source>
        <dbReference type="Google" id="ProtNLM"/>
    </source>
</evidence>
<dbReference type="Proteomes" id="UP000230233">
    <property type="component" value="Chromosome X"/>
</dbReference>
<gene>
    <name evidence="2" type="primary">Cni-F14F3.4</name>
    <name evidence="2" type="synonym">Cnig_chr_X.g23480</name>
    <name evidence="2" type="ORF">B9Z55_023480</name>
</gene>
<comment type="caution">
    <text evidence="2">The sequence shown here is derived from an EMBL/GenBank/DDBJ whole genome shotgun (WGS) entry which is preliminary data.</text>
</comment>
<keyword evidence="3" id="KW-1185">Reference proteome</keyword>